<keyword evidence="1" id="KW-0732">Signal</keyword>
<proteinExistence type="predicted"/>
<reference evidence="2 3" key="2">
    <citation type="journal article" date="2010" name="Nucleic Acids Res.">
        <title>BeetleBase in 2010: revisions to provide comprehensive genomic information for Tribolium castaneum.</title>
        <authorList>
            <person name="Kim H.S."/>
            <person name="Murphy T."/>
            <person name="Xia J."/>
            <person name="Caragea D."/>
            <person name="Park Y."/>
            <person name="Beeman R.W."/>
            <person name="Lorenzen M.D."/>
            <person name="Butcher S."/>
            <person name="Manak J.R."/>
            <person name="Brown S.J."/>
        </authorList>
    </citation>
    <scope>GENOME REANNOTATION</scope>
    <source>
        <strain evidence="2 3">Georgia GA2</strain>
    </source>
</reference>
<organism evidence="2 3">
    <name type="scientific">Tribolium castaneum</name>
    <name type="common">Red flour beetle</name>
    <dbReference type="NCBI Taxonomy" id="7070"/>
    <lineage>
        <taxon>Eukaryota</taxon>
        <taxon>Metazoa</taxon>
        <taxon>Ecdysozoa</taxon>
        <taxon>Arthropoda</taxon>
        <taxon>Hexapoda</taxon>
        <taxon>Insecta</taxon>
        <taxon>Pterygota</taxon>
        <taxon>Neoptera</taxon>
        <taxon>Endopterygota</taxon>
        <taxon>Coleoptera</taxon>
        <taxon>Polyphaga</taxon>
        <taxon>Cucujiformia</taxon>
        <taxon>Tenebrionidae</taxon>
        <taxon>Tenebrionidae incertae sedis</taxon>
        <taxon>Tribolium</taxon>
    </lineage>
</organism>
<name>D6WBB8_TRICA</name>
<dbReference type="PhylomeDB" id="D6WBB8"/>
<reference evidence="2 3" key="1">
    <citation type="journal article" date="2008" name="Nature">
        <title>The genome of the model beetle and pest Tribolium castaneum.</title>
        <authorList>
            <consortium name="Tribolium Genome Sequencing Consortium"/>
            <person name="Richards S."/>
            <person name="Gibbs R.A."/>
            <person name="Weinstock G.M."/>
            <person name="Brown S.J."/>
            <person name="Denell R."/>
            <person name="Beeman R.W."/>
            <person name="Gibbs R."/>
            <person name="Beeman R.W."/>
            <person name="Brown S.J."/>
            <person name="Bucher G."/>
            <person name="Friedrich M."/>
            <person name="Grimmelikhuijzen C.J."/>
            <person name="Klingler M."/>
            <person name="Lorenzen M."/>
            <person name="Richards S."/>
            <person name="Roth S."/>
            <person name="Schroder R."/>
            <person name="Tautz D."/>
            <person name="Zdobnov E.M."/>
            <person name="Muzny D."/>
            <person name="Gibbs R.A."/>
            <person name="Weinstock G.M."/>
            <person name="Attaway T."/>
            <person name="Bell S."/>
            <person name="Buhay C.J."/>
            <person name="Chandrabose M.N."/>
            <person name="Chavez D."/>
            <person name="Clerk-Blankenburg K.P."/>
            <person name="Cree A."/>
            <person name="Dao M."/>
            <person name="Davis C."/>
            <person name="Chacko J."/>
            <person name="Dinh H."/>
            <person name="Dugan-Rocha S."/>
            <person name="Fowler G."/>
            <person name="Garner T.T."/>
            <person name="Garnes J."/>
            <person name="Gnirke A."/>
            <person name="Hawes A."/>
            <person name="Hernandez J."/>
            <person name="Hines S."/>
            <person name="Holder M."/>
            <person name="Hume J."/>
            <person name="Jhangiani S.N."/>
            <person name="Joshi V."/>
            <person name="Khan Z.M."/>
            <person name="Jackson L."/>
            <person name="Kovar C."/>
            <person name="Kowis A."/>
            <person name="Lee S."/>
            <person name="Lewis L.R."/>
            <person name="Margolis J."/>
            <person name="Morgan M."/>
            <person name="Nazareth L.V."/>
            <person name="Nguyen N."/>
            <person name="Okwuonu G."/>
            <person name="Parker D."/>
            <person name="Richards S."/>
            <person name="Ruiz S.J."/>
            <person name="Santibanez J."/>
            <person name="Savard J."/>
            <person name="Scherer S.E."/>
            <person name="Schneider B."/>
            <person name="Sodergren E."/>
            <person name="Tautz D."/>
            <person name="Vattahil S."/>
            <person name="Villasana D."/>
            <person name="White C.S."/>
            <person name="Wright R."/>
            <person name="Park Y."/>
            <person name="Beeman R.W."/>
            <person name="Lord J."/>
            <person name="Oppert B."/>
            <person name="Lorenzen M."/>
            <person name="Brown S."/>
            <person name="Wang L."/>
            <person name="Savard J."/>
            <person name="Tautz D."/>
            <person name="Richards S."/>
            <person name="Weinstock G."/>
            <person name="Gibbs R.A."/>
            <person name="Liu Y."/>
            <person name="Worley K."/>
            <person name="Weinstock G."/>
            <person name="Elsik C.G."/>
            <person name="Reese J.T."/>
            <person name="Elhaik E."/>
            <person name="Landan G."/>
            <person name="Graur D."/>
            <person name="Arensburger P."/>
            <person name="Atkinson P."/>
            <person name="Beeman R.W."/>
            <person name="Beidler J."/>
            <person name="Brown S.J."/>
            <person name="Demuth J.P."/>
            <person name="Drury D.W."/>
            <person name="Du Y.Z."/>
            <person name="Fujiwara H."/>
            <person name="Lorenzen M."/>
            <person name="Maselli V."/>
            <person name="Osanai M."/>
            <person name="Park Y."/>
            <person name="Robertson H.M."/>
            <person name="Tu Z."/>
            <person name="Wang J.J."/>
            <person name="Wang S."/>
            <person name="Richards S."/>
            <person name="Song H."/>
            <person name="Zhang L."/>
            <person name="Sodergren E."/>
            <person name="Werner D."/>
            <person name="Stanke M."/>
            <person name="Morgenstern B."/>
            <person name="Solovyev V."/>
            <person name="Kosarev P."/>
            <person name="Brown G."/>
            <person name="Chen H.C."/>
            <person name="Ermolaeva O."/>
            <person name="Hlavina W."/>
            <person name="Kapustin Y."/>
            <person name="Kiryutin B."/>
            <person name="Kitts P."/>
            <person name="Maglott D."/>
            <person name="Pruitt K."/>
            <person name="Sapojnikov V."/>
            <person name="Souvorov A."/>
            <person name="Mackey A.J."/>
            <person name="Waterhouse R.M."/>
            <person name="Wyder S."/>
            <person name="Zdobnov E.M."/>
            <person name="Zdobnov E.M."/>
            <person name="Wyder S."/>
            <person name="Kriventseva E.V."/>
            <person name="Kadowaki T."/>
            <person name="Bork P."/>
            <person name="Aranda M."/>
            <person name="Bao R."/>
            <person name="Beermann A."/>
            <person name="Berns N."/>
            <person name="Bolognesi R."/>
            <person name="Bonneton F."/>
            <person name="Bopp D."/>
            <person name="Brown S.J."/>
            <person name="Bucher G."/>
            <person name="Butts T."/>
            <person name="Chaumot A."/>
            <person name="Denell R.E."/>
            <person name="Ferrier D.E."/>
            <person name="Friedrich M."/>
            <person name="Gordon C.M."/>
            <person name="Jindra M."/>
            <person name="Klingler M."/>
            <person name="Lan Q."/>
            <person name="Lattorff H.M."/>
            <person name="Laudet V."/>
            <person name="von Levetsow C."/>
            <person name="Liu Z."/>
            <person name="Lutz R."/>
            <person name="Lynch J.A."/>
            <person name="da Fonseca R.N."/>
            <person name="Posnien N."/>
            <person name="Reuter R."/>
            <person name="Roth S."/>
            <person name="Savard J."/>
            <person name="Schinko J.B."/>
            <person name="Schmitt C."/>
            <person name="Schoppmeier M."/>
            <person name="Schroder R."/>
            <person name="Shippy T.D."/>
            <person name="Simonnet F."/>
            <person name="Marques-Souza H."/>
            <person name="Tautz D."/>
            <person name="Tomoyasu Y."/>
            <person name="Trauner J."/>
            <person name="Van der Zee M."/>
            <person name="Vervoort M."/>
            <person name="Wittkopp N."/>
            <person name="Wimmer E.A."/>
            <person name="Yang X."/>
            <person name="Jones A.K."/>
            <person name="Sattelle D.B."/>
            <person name="Ebert P.R."/>
            <person name="Nelson D."/>
            <person name="Scott J.G."/>
            <person name="Beeman R.W."/>
            <person name="Muthukrishnan S."/>
            <person name="Kramer K.J."/>
            <person name="Arakane Y."/>
            <person name="Beeman R.W."/>
            <person name="Zhu Q."/>
            <person name="Hogenkamp D."/>
            <person name="Dixit R."/>
            <person name="Oppert B."/>
            <person name="Jiang H."/>
            <person name="Zou Z."/>
            <person name="Marshall J."/>
            <person name="Elpidina E."/>
            <person name="Vinokurov K."/>
            <person name="Oppert C."/>
            <person name="Zou Z."/>
            <person name="Evans J."/>
            <person name="Lu Z."/>
            <person name="Zhao P."/>
            <person name="Sumathipala N."/>
            <person name="Altincicek B."/>
            <person name="Vilcinskas A."/>
            <person name="Williams M."/>
            <person name="Hultmark D."/>
            <person name="Hetru C."/>
            <person name="Jiang H."/>
            <person name="Grimmelikhuijzen C.J."/>
            <person name="Hauser F."/>
            <person name="Cazzamali G."/>
            <person name="Williamson M."/>
            <person name="Park Y."/>
            <person name="Li B."/>
            <person name="Tanaka Y."/>
            <person name="Predel R."/>
            <person name="Neupert S."/>
            <person name="Schachtner J."/>
            <person name="Verleyen P."/>
            <person name="Raible F."/>
            <person name="Bork P."/>
            <person name="Friedrich M."/>
            <person name="Walden K.K."/>
            <person name="Robertson H.M."/>
            <person name="Angeli S."/>
            <person name="Foret S."/>
            <person name="Bucher G."/>
            <person name="Schuetz S."/>
            <person name="Maleszka R."/>
            <person name="Wimmer E.A."/>
            <person name="Beeman R.W."/>
            <person name="Lorenzen M."/>
            <person name="Tomoyasu Y."/>
            <person name="Miller S.C."/>
            <person name="Grossmann D."/>
            <person name="Bucher G."/>
        </authorList>
    </citation>
    <scope>NUCLEOTIDE SEQUENCE [LARGE SCALE GENOMIC DNA]</scope>
    <source>
        <strain evidence="2 3">Georgia GA2</strain>
    </source>
</reference>
<dbReference type="Proteomes" id="UP000007266">
    <property type="component" value="Linkage group 2"/>
</dbReference>
<feature type="signal peptide" evidence="1">
    <location>
        <begin position="1"/>
        <end position="19"/>
    </location>
</feature>
<gene>
    <name evidence="2" type="primary">GLEAN_00292</name>
    <name evidence="2" type="ORF">TcasGA2_TC000292</name>
</gene>
<dbReference type="OrthoDB" id="6720430at2759"/>
<dbReference type="HOGENOM" id="CLU_103099_0_0_1"/>
<accession>D6WBB8</accession>
<evidence type="ECO:0008006" key="4">
    <source>
        <dbReference type="Google" id="ProtNLM"/>
    </source>
</evidence>
<evidence type="ECO:0000313" key="3">
    <source>
        <dbReference type="Proteomes" id="UP000007266"/>
    </source>
</evidence>
<keyword evidence="3" id="KW-1185">Reference proteome</keyword>
<dbReference type="EMBL" id="KQ971312">
    <property type="protein sequence ID" value="EEZ97907.1"/>
    <property type="molecule type" value="Genomic_DNA"/>
</dbReference>
<evidence type="ECO:0000256" key="1">
    <source>
        <dbReference type="SAM" id="SignalP"/>
    </source>
</evidence>
<evidence type="ECO:0000313" key="2">
    <source>
        <dbReference type="EMBL" id="EEZ97907.1"/>
    </source>
</evidence>
<feature type="chain" id="PRO_5003089085" description="Protein TsetseEP domain-containing protein" evidence="1">
    <location>
        <begin position="20"/>
        <end position="233"/>
    </location>
</feature>
<dbReference type="KEGG" id="tca:103312156"/>
<dbReference type="AlphaFoldDB" id="D6WBB8"/>
<sequence length="233" mass="26365">MKRQVFVILVAFLAYQVNSSQIRDIIDEAEKQLAELKSIVEGNILLSHVTLKNLEYDFLSNNHNVLTQGVVSIQQESETISAQVQSIKDLAQAANKDISSCTSIREELLKRLPAEYGEQLKECIFHLNREEATFVTESKYIIDISINKVHHLEHQFEQCNREIVCISPLLTEIQMDKIRLPQNIKTQVTAVESLLTSLKVSATQCSDRFVSQYTSDANSILQDIISCANRIIG</sequence>
<protein>
    <recommendedName>
        <fullName evidence="4">Protein TsetseEP domain-containing protein</fullName>
    </recommendedName>
</protein>